<gene>
    <name evidence="1" type="ORF">Amon02_000710800</name>
</gene>
<accession>A0ACB5TBI1</accession>
<keyword evidence="2" id="KW-1185">Reference proteome</keyword>
<name>A0ACB5TBI1_AMBMO</name>
<proteinExistence type="predicted"/>
<dbReference type="EMBL" id="BSXS01005780">
    <property type="protein sequence ID" value="GME84801.1"/>
    <property type="molecule type" value="Genomic_DNA"/>
</dbReference>
<comment type="caution">
    <text evidence="1">The sequence shown here is derived from an EMBL/GenBank/DDBJ whole genome shotgun (WGS) entry which is preliminary data.</text>
</comment>
<dbReference type="Proteomes" id="UP001165064">
    <property type="component" value="Unassembled WGS sequence"/>
</dbReference>
<protein>
    <submittedName>
        <fullName evidence="1">Unnamed protein product</fullName>
    </submittedName>
</protein>
<evidence type="ECO:0000313" key="1">
    <source>
        <dbReference type="EMBL" id="GME84801.1"/>
    </source>
</evidence>
<evidence type="ECO:0000313" key="2">
    <source>
        <dbReference type="Proteomes" id="UP001165064"/>
    </source>
</evidence>
<sequence>MTNSAPPTQLPPSTSSPVNVEFITLPISHFLKFNLEPQLISIINRGYNKPRFKYGVIDTARVKEDGGSLLKDFQIDEEIIDDTWFCLALATGTENGNGDEIKFDSSDSGSQLTKKLIQKYPIGSLNFQNLTNTTSTSIIAKSTQLLQQILSSTTPQELEFQILGTIAIKPHSPTTSQTYAITAFTSFYPSVSSLLFTHITQFAKQQLHVEKFWIDVIEEHDLVGFYEKLGFVFIERVTCKVDPVTKALVGEDGGLEGGIRANCDFHLVLMYKDL</sequence>
<organism evidence="1 2">
    <name type="scientific">Ambrosiozyma monospora</name>
    <name type="common">Yeast</name>
    <name type="synonym">Endomycopsis monosporus</name>
    <dbReference type="NCBI Taxonomy" id="43982"/>
    <lineage>
        <taxon>Eukaryota</taxon>
        <taxon>Fungi</taxon>
        <taxon>Dikarya</taxon>
        <taxon>Ascomycota</taxon>
        <taxon>Saccharomycotina</taxon>
        <taxon>Pichiomycetes</taxon>
        <taxon>Pichiales</taxon>
        <taxon>Pichiaceae</taxon>
        <taxon>Ambrosiozyma</taxon>
    </lineage>
</organism>
<reference evidence="1" key="1">
    <citation type="submission" date="2023-04" db="EMBL/GenBank/DDBJ databases">
        <title>Ambrosiozyma monospora NBRC 10751.</title>
        <authorList>
            <person name="Ichikawa N."/>
            <person name="Sato H."/>
            <person name="Tonouchi N."/>
        </authorList>
    </citation>
    <scope>NUCLEOTIDE SEQUENCE</scope>
    <source>
        <strain evidence="1">NBRC 10751</strain>
    </source>
</reference>